<dbReference type="HAMAP" id="MF_00120">
    <property type="entry name" value="GatA"/>
    <property type="match status" value="1"/>
</dbReference>
<feature type="active site" description="Acyl-ester intermediate" evidence="7">
    <location>
        <position position="166"/>
    </location>
</feature>
<dbReference type="Proteomes" id="UP000475325">
    <property type="component" value="Unassembled WGS sequence"/>
</dbReference>
<evidence type="ECO:0000259" key="8">
    <source>
        <dbReference type="Pfam" id="PF01425"/>
    </source>
</evidence>
<comment type="subunit">
    <text evidence="7">Subunit of the heterotrimeric GatCAB amidotransferase (AdT) complex, composed of A, B and C subunits.</text>
</comment>
<keyword evidence="4 7" id="KW-0067">ATP-binding</keyword>
<evidence type="ECO:0000256" key="4">
    <source>
        <dbReference type="ARBA" id="ARBA00022840"/>
    </source>
</evidence>
<dbReference type="PANTHER" id="PTHR11895:SF7">
    <property type="entry name" value="GLUTAMYL-TRNA(GLN) AMIDOTRANSFERASE SUBUNIT A, MITOCHONDRIAL"/>
    <property type="match status" value="1"/>
</dbReference>
<keyword evidence="10" id="KW-0808">Transferase</keyword>
<dbReference type="GO" id="GO:0005739">
    <property type="term" value="C:mitochondrion"/>
    <property type="evidence" value="ECO:0007669"/>
    <property type="project" value="UniProtKB-SubCell"/>
</dbReference>
<evidence type="ECO:0000256" key="6">
    <source>
        <dbReference type="ARBA" id="ARBA00047407"/>
    </source>
</evidence>
<comment type="catalytic activity">
    <reaction evidence="6 7">
        <text>L-glutamyl-tRNA(Gln) + L-glutamine + ATP + H2O = L-glutaminyl-tRNA(Gln) + L-glutamate + ADP + phosphate + H(+)</text>
        <dbReference type="Rhea" id="RHEA:17521"/>
        <dbReference type="Rhea" id="RHEA-COMP:9681"/>
        <dbReference type="Rhea" id="RHEA-COMP:9684"/>
        <dbReference type="ChEBI" id="CHEBI:15377"/>
        <dbReference type="ChEBI" id="CHEBI:15378"/>
        <dbReference type="ChEBI" id="CHEBI:29985"/>
        <dbReference type="ChEBI" id="CHEBI:30616"/>
        <dbReference type="ChEBI" id="CHEBI:43474"/>
        <dbReference type="ChEBI" id="CHEBI:58359"/>
        <dbReference type="ChEBI" id="CHEBI:78520"/>
        <dbReference type="ChEBI" id="CHEBI:78521"/>
        <dbReference type="ChEBI" id="CHEBI:456216"/>
        <dbReference type="EC" id="6.3.5.7"/>
    </reaction>
</comment>
<keyword evidence="5 7" id="KW-0648">Protein biosynthesis</keyword>
<keyword evidence="3 7" id="KW-0547">Nucleotide-binding</keyword>
<keyword evidence="2 7" id="KW-0436">Ligase</keyword>
<organism evidence="10 12">
    <name type="scientific">Orbilia oligospora</name>
    <name type="common">Nematode-trapping fungus</name>
    <name type="synonym">Arthrobotrys oligospora</name>
    <dbReference type="NCBI Taxonomy" id="2813651"/>
    <lineage>
        <taxon>Eukaryota</taxon>
        <taxon>Fungi</taxon>
        <taxon>Dikarya</taxon>
        <taxon>Ascomycota</taxon>
        <taxon>Pezizomycotina</taxon>
        <taxon>Orbiliomycetes</taxon>
        <taxon>Orbiliales</taxon>
        <taxon>Orbiliaceae</taxon>
        <taxon>Orbilia</taxon>
    </lineage>
</organism>
<sequence>MAAKPIVQETIKYLRNIQQRNGFLNAFVRVSPRQAVTAQAIAASQKFETGTFISPLNGSTFAIKDNICTKDMVTSCSSLMLADFIPEYDSAVVAKLRDAGAIIIGKTNMDEFGMGSHSTTGLHGPVKNPNSSKLSVYSAGGSSGGSAAAVAGNLCFGALGSDTGGSVRLPASYCGIVGFKPSYGLLSRQGVIAYANSLDTVGIFARDVHSAQIVFDCLNEYDPVDPSSLDGHSRRKIEDHVTFPKPAANQSRRWNFGVPVDYNVVEISPQVKKAWISTLAILRDLGHNIKPVNMPSTRHAVSSYYIIALAEASSNLAKYDGIQFGPHILAISRPANGISPSLQSVVAARERGFGKEVRRRILLGSYSLTSEAMENYFIHAQRIRRRIKEEFDGIFSSPNPLGPTQGSYLDPGASVDFLISPVSISSAPNFEEVTKVDASGVDGYINDVFTVPASMAGLPAISVPVHGAGGLPIGLQVTAQYGDEKNLFEVATLIENLLEVDTRSL</sequence>
<comment type="caution">
    <text evidence="10">The sequence shown here is derived from an EMBL/GenBank/DDBJ whole genome shotgun (WGS) entry which is preliminary data.</text>
</comment>
<dbReference type="EC" id="6.3.5.7" evidence="7"/>
<dbReference type="SUPFAM" id="SSF75304">
    <property type="entry name" value="Amidase signature (AS) enzymes"/>
    <property type="match status" value="1"/>
</dbReference>
<protein>
    <recommendedName>
        <fullName evidence="7">Glutamyl-tRNA(Gln) amidotransferase subunit A, mitochondrial</fullName>
        <shortName evidence="7">Glu-AdT subunit A</shortName>
        <ecNumber evidence="7">6.3.5.7</ecNumber>
    </recommendedName>
</protein>
<dbReference type="PROSITE" id="PS00571">
    <property type="entry name" value="AMIDASES"/>
    <property type="match status" value="1"/>
</dbReference>
<dbReference type="InterPro" id="IPR000120">
    <property type="entry name" value="Amidase"/>
</dbReference>
<dbReference type="InterPro" id="IPR020556">
    <property type="entry name" value="Amidase_CS"/>
</dbReference>
<reference evidence="11 12" key="1">
    <citation type="submission" date="2019-06" db="EMBL/GenBank/DDBJ databases">
        <authorList>
            <person name="Palmer J.M."/>
        </authorList>
    </citation>
    <scope>NUCLEOTIDE SEQUENCE [LARGE SCALE GENOMIC DNA]</scope>
    <source>
        <strain evidence="9 11">TWF102</strain>
        <strain evidence="10 12">TWF703</strain>
    </source>
</reference>
<evidence type="ECO:0000256" key="5">
    <source>
        <dbReference type="ARBA" id="ARBA00022917"/>
    </source>
</evidence>
<dbReference type="GO" id="GO:0070681">
    <property type="term" value="P:glutaminyl-tRNAGln biosynthesis via transamidation"/>
    <property type="evidence" value="ECO:0007669"/>
    <property type="project" value="UniProtKB-UniRule"/>
</dbReference>
<feature type="active site" description="Charge relay system" evidence="7">
    <location>
        <position position="142"/>
    </location>
</feature>
<evidence type="ECO:0000313" key="9">
    <source>
        <dbReference type="EMBL" id="KAF3082834.1"/>
    </source>
</evidence>
<name>A0A7C8JRQ1_ORBOL</name>
<comment type="subcellular location">
    <subcellularLocation>
        <location evidence="7">Mitochondrion</location>
    </subcellularLocation>
</comment>
<evidence type="ECO:0000313" key="10">
    <source>
        <dbReference type="EMBL" id="KAF3121634.1"/>
    </source>
</evidence>
<evidence type="ECO:0000256" key="3">
    <source>
        <dbReference type="ARBA" id="ARBA00022741"/>
    </source>
</evidence>
<comment type="similarity">
    <text evidence="1 7">Belongs to the amidase family. GatA subfamily.</text>
</comment>
<evidence type="ECO:0000256" key="7">
    <source>
        <dbReference type="HAMAP-Rule" id="MF_03150"/>
    </source>
</evidence>
<dbReference type="InterPro" id="IPR023631">
    <property type="entry name" value="Amidase_dom"/>
</dbReference>
<accession>A0A7C8JRQ1</accession>
<comment type="function">
    <text evidence="7">Allows the formation of correctly charged Gln-tRNA(Gln) through the transamidation of misacylated Glu-tRNA(Gln) in the mitochondria. The reaction takes place in the presence of glutamine and ATP through an activated gamma-phospho-Glu-tRNA(Gln).</text>
</comment>
<feature type="active site" description="Charge relay system" evidence="7">
    <location>
        <position position="64"/>
    </location>
</feature>
<dbReference type="GO" id="GO:0050567">
    <property type="term" value="F:glutaminyl-tRNA synthase (glutamine-hydrolyzing) activity"/>
    <property type="evidence" value="ECO:0007669"/>
    <property type="project" value="UniProtKB-UniRule"/>
</dbReference>
<evidence type="ECO:0000313" key="12">
    <source>
        <dbReference type="Proteomes" id="UP000480548"/>
    </source>
</evidence>
<dbReference type="Gene3D" id="3.90.1300.10">
    <property type="entry name" value="Amidase signature (AS) domain"/>
    <property type="match status" value="1"/>
</dbReference>
<dbReference type="PANTHER" id="PTHR11895">
    <property type="entry name" value="TRANSAMIDASE"/>
    <property type="match status" value="1"/>
</dbReference>
<gene>
    <name evidence="10" type="primary">HER2</name>
    <name evidence="9" type="synonym">HER2_1</name>
    <name evidence="9" type="ORF">TWF102_001067</name>
    <name evidence="10" type="ORF">TWF703_001855</name>
</gene>
<dbReference type="GO" id="GO:0032543">
    <property type="term" value="P:mitochondrial translation"/>
    <property type="evidence" value="ECO:0007669"/>
    <property type="project" value="UniProtKB-UniRule"/>
</dbReference>
<evidence type="ECO:0000313" key="11">
    <source>
        <dbReference type="Proteomes" id="UP000475325"/>
    </source>
</evidence>
<dbReference type="GO" id="GO:0016740">
    <property type="term" value="F:transferase activity"/>
    <property type="evidence" value="ECO:0007669"/>
    <property type="project" value="UniProtKB-KW"/>
</dbReference>
<dbReference type="GO" id="GO:0030956">
    <property type="term" value="C:glutamyl-tRNA(Gln) amidotransferase complex"/>
    <property type="evidence" value="ECO:0007669"/>
    <property type="project" value="UniProtKB-UniRule"/>
</dbReference>
<dbReference type="InterPro" id="IPR004412">
    <property type="entry name" value="GatA"/>
</dbReference>
<dbReference type="Pfam" id="PF01425">
    <property type="entry name" value="Amidase"/>
    <property type="match status" value="1"/>
</dbReference>
<evidence type="ECO:0000256" key="1">
    <source>
        <dbReference type="ARBA" id="ARBA00008069"/>
    </source>
</evidence>
<dbReference type="InterPro" id="IPR036928">
    <property type="entry name" value="AS_sf"/>
</dbReference>
<proteinExistence type="inferred from homology"/>
<dbReference type="Proteomes" id="UP000480548">
    <property type="component" value="Unassembled WGS sequence"/>
</dbReference>
<keyword evidence="7" id="KW-0496">Mitochondrion</keyword>
<dbReference type="GO" id="GO:0005524">
    <property type="term" value="F:ATP binding"/>
    <property type="evidence" value="ECO:0007669"/>
    <property type="project" value="UniProtKB-KW"/>
</dbReference>
<dbReference type="AlphaFoldDB" id="A0A7C8JRQ1"/>
<evidence type="ECO:0000256" key="2">
    <source>
        <dbReference type="ARBA" id="ARBA00022598"/>
    </source>
</evidence>
<dbReference type="EMBL" id="WIQZ01000131">
    <property type="protein sequence ID" value="KAF3121634.1"/>
    <property type="molecule type" value="Genomic_DNA"/>
</dbReference>
<feature type="domain" description="Amidase" evidence="8">
    <location>
        <begin position="12"/>
        <end position="487"/>
    </location>
</feature>
<dbReference type="EMBL" id="WIQW01000112">
    <property type="protein sequence ID" value="KAF3082834.1"/>
    <property type="molecule type" value="Genomic_DNA"/>
</dbReference>